<dbReference type="Gene3D" id="3.80.10.10">
    <property type="entry name" value="Ribonuclease Inhibitor"/>
    <property type="match status" value="2"/>
</dbReference>
<reference evidence="2 3" key="1">
    <citation type="journal article" date="2021" name="BMC Biol.">
        <title>Horizontally acquired antibacterial genes associated with adaptive radiation of ladybird beetles.</title>
        <authorList>
            <person name="Li H.S."/>
            <person name="Tang X.F."/>
            <person name="Huang Y.H."/>
            <person name="Xu Z.Y."/>
            <person name="Chen M.L."/>
            <person name="Du X.Y."/>
            <person name="Qiu B.Y."/>
            <person name="Chen P.T."/>
            <person name="Zhang W."/>
            <person name="Slipinski A."/>
            <person name="Escalona H.E."/>
            <person name="Waterhouse R.M."/>
            <person name="Zwick A."/>
            <person name="Pang H."/>
        </authorList>
    </citation>
    <scope>NUCLEOTIDE SEQUENCE [LARGE SCALE GENOMIC DNA]</scope>
    <source>
        <strain evidence="2">SYSU2018</strain>
    </source>
</reference>
<dbReference type="SUPFAM" id="SSF52047">
    <property type="entry name" value="RNI-like"/>
    <property type="match status" value="1"/>
</dbReference>
<dbReference type="Pfam" id="PF13516">
    <property type="entry name" value="LRR_6"/>
    <property type="match status" value="3"/>
</dbReference>
<sequence>MSSSSTVKNKVASKEKVSLAKLAKYNPLNNDMQLFRASLWEVIKDYEPKLKALYQDAISSKTRLPRDDERCYCPVIILLLESVHKQVIKAINWKNFPMSGEVFLTFISFCEKYNTLNTLRLEDSCLQEDDITLLAIFLRSNSNVTDLNLSGNSYQKNFNSLIIDNKLKYLTLKFCGINDEGIAQLIKPLKNAFQPVLLHLNVSHNNIGEKGAEQIAAMLRVNRILISLNLGCNKITDLGAKKILSSLQSFRLNQEEISKRRKIYYQYYIIKFKELKESGLSVSPSVETKLLTTKTSSTSTMKLLKGQRSSKSKQRRKLSRSATSLSECE</sequence>
<evidence type="ECO:0000313" key="2">
    <source>
        <dbReference type="EMBL" id="KAL3288160.1"/>
    </source>
</evidence>
<dbReference type="PANTHER" id="PTHR46984:SF1">
    <property type="entry name" value="LEUCINE-RICH REPEAT-CONTAINING PROTEIN 71"/>
    <property type="match status" value="1"/>
</dbReference>
<feature type="region of interest" description="Disordered" evidence="1">
    <location>
        <begin position="293"/>
        <end position="329"/>
    </location>
</feature>
<dbReference type="Proteomes" id="UP001516400">
    <property type="component" value="Unassembled WGS sequence"/>
</dbReference>
<organism evidence="2 3">
    <name type="scientific">Cryptolaemus montrouzieri</name>
    <dbReference type="NCBI Taxonomy" id="559131"/>
    <lineage>
        <taxon>Eukaryota</taxon>
        <taxon>Metazoa</taxon>
        <taxon>Ecdysozoa</taxon>
        <taxon>Arthropoda</taxon>
        <taxon>Hexapoda</taxon>
        <taxon>Insecta</taxon>
        <taxon>Pterygota</taxon>
        <taxon>Neoptera</taxon>
        <taxon>Endopterygota</taxon>
        <taxon>Coleoptera</taxon>
        <taxon>Polyphaga</taxon>
        <taxon>Cucujiformia</taxon>
        <taxon>Coccinelloidea</taxon>
        <taxon>Coccinellidae</taxon>
        <taxon>Scymninae</taxon>
        <taxon>Scymnini</taxon>
        <taxon>Cryptolaemus</taxon>
    </lineage>
</organism>
<protein>
    <submittedName>
        <fullName evidence="2">Uncharacterized protein</fullName>
    </submittedName>
</protein>
<gene>
    <name evidence="2" type="ORF">HHI36_002611</name>
</gene>
<dbReference type="AlphaFoldDB" id="A0ABD2PBH4"/>
<comment type="caution">
    <text evidence="2">The sequence shown here is derived from an EMBL/GenBank/DDBJ whole genome shotgun (WGS) entry which is preliminary data.</text>
</comment>
<dbReference type="EMBL" id="JABFTP020000185">
    <property type="protein sequence ID" value="KAL3288160.1"/>
    <property type="molecule type" value="Genomic_DNA"/>
</dbReference>
<feature type="compositionally biased region" description="Low complexity" evidence="1">
    <location>
        <begin position="293"/>
        <end position="307"/>
    </location>
</feature>
<dbReference type="PANTHER" id="PTHR46984">
    <property type="entry name" value="LEUCINE-RICH REPEAT-CONTAINING PROTEIN 71"/>
    <property type="match status" value="1"/>
</dbReference>
<evidence type="ECO:0000256" key="1">
    <source>
        <dbReference type="SAM" id="MobiDB-lite"/>
    </source>
</evidence>
<keyword evidence="3" id="KW-1185">Reference proteome</keyword>
<feature type="compositionally biased region" description="Basic residues" evidence="1">
    <location>
        <begin position="308"/>
        <end position="319"/>
    </location>
</feature>
<dbReference type="InterPro" id="IPR001611">
    <property type="entry name" value="Leu-rich_rpt"/>
</dbReference>
<evidence type="ECO:0000313" key="3">
    <source>
        <dbReference type="Proteomes" id="UP001516400"/>
    </source>
</evidence>
<dbReference type="SMART" id="SM00368">
    <property type="entry name" value="LRR_RI"/>
    <property type="match status" value="4"/>
</dbReference>
<accession>A0ABD2PBH4</accession>
<name>A0ABD2PBH4_9CUCU</name>
<dbReference type="InterPro" id="IPR032675">
    <property type="entry name" value="LRR_dom_sf"/>
</dbReference>
<dbReference type="InterPro" id="IPR053040">
    <property type="entry name" value="LRR-containing_protein_71"/>
</dbReference>
<proteinExistence type="predicted"/>